<evidence type="ECO:0000256" key="1">
    <source>
        <dbReference type="SAM" id="MobiDB-lite"/>
    </source>
</evidence>
<dbReference type="Gene3D" id="2.60.40.10">
    <property type="entry name" value="Immunoglobulins"/>
    <property type="match status" value="1"/>
</dbReference>
<dbReference type="AlphaFoldDB" id="A0A9J6G763"/>
<evidence type="ECO:0008006" key="4">
    <source>
        <dbReference type="Google" id="ProtNLM"/>
    </source>
</evidence>
<dbReference type="EMBL" id="JABSTR010000005">
    <property type="protein sequence ID" value="KAH9370545.1"/>
    <property type="molecule type" value="Genomic_DNA"/>
</dbReference>
<keyword evidence="3" id="KW-1185">Reference proteome</keyword>
<name>A0A9J6G763_HAELO</name>
<dbReference type="Proteomes" id="UP000821853">
    <property type="component" value="Chromosome 3"/>
</dbReference>
<feature type="region of interest" description="Disordered" evidence="1">
    <location>
        <begin position="33"/>
        <end position="53"/>
    </location>
</feature>
<comment type="caution">
    <text evidence="2">The sequence shown here is derived from an EMBL/GenBank/DDBJ whole genome shotgun (WGS) entry which is preliminary data.</text>
</comment>
<protein>
    <recommendedName>
        <fullName evidence="4">Ig-like domain-containing protein</fullName>
    </recommendedName>
</protein>
<organism evidence="2 3">
    <name type="scientific">Haemaphysalis longicornis</name>
    <name type="common">Bush tick</name>
    <dbReference type="NCBI Taxonomy" id="44386"/>
    <lineage>
        <taxon>Eukaryota</taxon>
        <taxon>Metazoa</taxon>
        <taxon>Ecdysozoa</taxon>
        <taxon>Arthropoda</taxon>
        <taxon>Chelicerata</taxon>
        <taxon>Arachnida</taxon>
        <taxon>Acari</taxon>
        <taxon>Parasitiformes</taxon>
        <taxon>Ixodida</taxon>
        <taxon>Ixodoidea</taxon>
        <taxon>Ixodidae</taxon>
        <taxon>Haemaphysalinae</taxon>
        <taxon>Haemaphysalis</taxon>
    </lineage>
</organism>
<dbReference type="VEuPathDB" id="VectorBase:HLOH_059740"/>
<evidence type="ECO:0000313" key="2">
    <source>
        <dbReference type="EMBL" id="KAH9370545.1"/>
    </source>
</evidence>
<proteinExistence type="predicted"/>
<accession>A0A9J6G763</accession>
<dbReference type="OrthoDB" id="190835at2759"/>
<gene>
    <name evidence="2" type="ORF">HPB48_011440</name>
</gene>
<evidence type="ECO:0000313" key="3">
    <source>
        <dbReference type="Proteomes" id="UP000821853"/>
    </source>
</evidence>
<reference evidence="2 3" key="1">
    <citation type="journal article" date="2020" name="Cell">
        <title>Large-Scale Comparative Analyses of Tick Genomes Elucidate Their Genetic Diversity and Vector Capacities.</title>
        <authorList>
            <consortium name="Tick Genome and Microbiome Consortium (TIGMIC)"/>
            <person name="Jia N."/>
            <person name="Wang J."/>
            <person name="Shi W."/>
            <person name="Du L."/>
            <person name="Sun Y."/>
            <person name="Zhan W."/>
            <person name="Jiang J.F."/>
            <person name="Wang Q."/>
            <person name="Zhang B."/>
            <person name="Ji P."/>
            <person name="Bell-Sakyi L."/>
            <person name="Cui X.M."/>
            <person name="Yuan T.T."/>
            <person name="Jiang B.G."/>
            <person name="Yang W.F."/>
            <person name="Lam T.T."/>
            <person name="Chang Q.C."/>
            <person name="Ding S.J."/>
            <person name="Wang X.J."/>
            <person name="Zhu J.G."/>
            <person name="Ruan X.D."/>
            <person name="Zhao L."/>
            <person name="Wei J.T."/>
            <person name="Ye R.Z."/>
            <person name="Que T.C."/>
            <person name="Du C.H."/>
            <person name="Zhou Y.H."/>
            <person name="Cheng J.X."/>
            <person name="Dai P.F."/>
            <person name="Guo W.B."/>
            <person name="Han X.H."/>
            <person name="Huang E.J."/>
            <person name="Li L.F."/>
            <person name="Wei W."/>
            <person name="Gao Y.C."/>
            <person name="Liu J.Z."/>
            <person name="Shao H.Z."/>
            <person name="Wang X."/>
            <person name="Wang C.C."/>
            <person name="Yang T.C."/>
            <person name="Huo Q.B."/>
            <person name="Li W."/>
            <person name="Chen H.Y."/>
            <person name="Chen S.E."/>
            <person name="Zhou L.G."/>
            <person name="Ni X.B."/>
            <person name="Tian J.H."/>
            <person name="Sheng Y."/>
            <person name="Liu T."/>
            <person name="Pan Y.S."/>
            <person name="Xia L.Y."/>
            <person name="Li J."/>
            <person name="Zhao F."/>
            <person name="Cao W.C."/>
        </authorList>
    </citation>
    <scope>NUCLEOTIDE SEQUENCE [LARGE SCALE GENOMIC DNA]</scope>
    <source>
        <strain evidence="2">HaeL-2018</strain>
    </source>
</reference>
<sequence length="115" mass="12904">MIPRVIMLSPLSRNSSLRTWFFPAETPWARLPRPLRLDSGGQPSRLVKSVPAEQQQVGSPEYWPFAGHAAPSFDPATPRNVTTQLGQTVYLNCIVNNLGDKTLKKRSKKREALSF</sequence>
<dbReference type="InterPro" id="IPR013783">
    <property type="entry name" value="Ig-like_fold"/>
</dbReference>